<evidence type="ECO:0000256" key="4">
    <source>
        <dbReference type="ARBA" id="ARBA00022475"/>
    </source>
</evidence>
<reference evidence="9 10" key="1">
    <citation type="submission" date="2014-04" db="EMBL/GenBank/DDBJ databases">
        <title>Genome assembly of Hyalangium minutum DSM 14724.</title>
        <authorList>
            <person name="Sharma G."/>
            <person name="Subramanian S."/>
        </authorList>
    </citation>
    <scope>NUCLEOTIDE SEQUENCE [LARGE SCALE GENOMIC DNA]</scope>
    <source>
        <strain evidence="9 10">DSM 14724</strain>
    </source>
</reference>
<name>A0A085WWW1_9BACT</name>
<evidence type="ECO:0000256" key="3">
    <source>
        <dbReference type="ARBA" id="ARBA00022448"/>
    </source>
</evidence>
<gene>
    <name evidence="9" type="ORF">DB31_0435</name>
</gene>
<feature type="transmembrane region" description="Helical" evidence="8">
    <location>
        <begin position="114"/>
        <end position="133"/>
    </location>
</feature>
<evidence type="ECO:0000256" key="5">
    <source>
        <dbReference type="ARBA" id="ARBA00022692"/>
    </source>
</evidence>
<proteinExistence type="inferred from homology"/>
<feature type="transmembrane region" description="Helical" evidence="8">
    <location>
        <begin position="332"/>
        <end position="351"/>
    </location>
</feature>
<dbReference type="OrthoDB" id="9782305at2"/>
<keyword evidence="3" id="KW-0813">Transport</keyword>
<feature type="transmembrane region" description="Helical" evidence="8">
    <location>
        <begin position="139"/>
        <end position="158"/>
    </location>
</feature>
<keyword evidence="5 8" id="KW-0812">Transmembrane</keyword>
<dbReference type="PATRIC" id="fig|394096.3.peg.432"/>
<dbReference type="CDD" id="cd06550">
    <property type="entry name" value="TM_ABC_iron-siderophores_like"/>
    <property type="match status" value="1"/>
</dbReference>
<dbReference type="InterPro" id="IPR037294">
    <property type="entry name" value="ABC_BtuC-like"/>
</dbReference>
<dbReference type="SUPFAM" id="SSF81345">
    <property type="entry name" value="ABC transporter involved in vitamin B12 uptake, BtuC"/>
    <property type="match status" value="1"/>
</dbReference>
<evidence type="ECO:0000313" key="9">
    <source>
        <dbReference type="EMBL" id="KFE72174.1"/>
    </source>
</evidence>
<keyword evidence="4" id="KW-1003">Cell membrane</keyword>
<protein>
    <submittedName>
        <fullName evidence="9">Hemin ABC transporter, permease protein</fullName>
    </submittedName>
</protein>
<feature type="transmembrane region" description="Helical" evidence="8">
    <location>
        <begin position="225"/>
        <end position="244"/>
    </location>
</feature>
<evidence type="ECO:0000256" key="8">
    <source>
        <dbReference type="SAM" id="Phobius"/>
    </source>
</evidence>
<evidence type="ECO:0000256" key="2">
    <source>
        <dbReference type="ARBA" id="ARBA00007935"/>
    </source>
</evidence>
<dbReference type="InterPro" id="IPR000522">
    <property type="entry name" value="ABC_transptr_permease_BtuC"/>
</dbReference>
<dbReference type="GO" id="GO:0022857">
    <property type="term" value="F:transmembrane transporter activity"/>
    <property type="evidence" value="ECO:0007669"/>
    <property type="project" value="InterPro"/>
</dbReference>
<keyword evidence="6 8" id="KW-1133">Transmembrane helix</keyword>
<evidence type="ECO:0000256" key="7">
    <source>
        <dbReference type="ARBA" id="ARBA00023136"/>
    </source>
</evidence>
<dbReference type="PANTHER" id="PTHR30472">
    <property type="entry name" value="FERRIC ENTEROBACTIN TRANSPORT SYSTEM PERMEASE PROTEIN"/>
    <property type="match status" value="1"/>
</dbReference>
<evidence type="ECO:0000256" key="1">
    <source>
        <dbReference type="ARBA" id="ARBA00004651"/>
    </source>
</evidence>
<dbReference type="Pfam" id="PF01032">
    <property type="entry name" value="FecCD"/>
    <property type="match status" value="1"/>
</dbReference>
<organism evidence="9 10">
    <name type="scientific">Hyalangium minutum</name>
    <dbReference type="NCBI Taxonomy" id="394096"/>
    <lineage>
        <taxon>Bacteria</taxon>
        <taxon>Pseudomonadati</taxon>
        <taxon>Myxococcota</taxon>
        <taxon>Myxococcia</taxon>
        <taxon>Myxococcales</taxon>
        <taxon>Cystobacterineae</taxon>
        <taxon>Archangiaceae</taxon>
        <taxon>Hyalangium</taxon>
    </lineage>
</organism>
<dbReference type="GO" id="GO:0005886">
    <property type="term" value="C:plasma membrane"/>
    <property type="evidence" value="ECO:0007669"/>
    <property type="project" value="UniProtKB-SubCell"/>
</dbReference>
<evidence type="ECO:0000256" key="6">
    <source>
        <dbReference type="ARBA" id="ARBA00022989"/>
    </source>
</evidence>
<dbReference type="FunFam" id="1.10.3470.10:FF:000001">
    <property type="entry name" value="Vitamin B12 ABC transporter permease BtuC"/>
    <property type="match status" value="1"/>
</dbReference>
<dbReference type="RefSeq" id="WP_075305821.1">
    <property type="nucleotide sequence ID" value="NZ_JMCB01000001.1"/>
</dbReference>
<dbReference type="STRING" id="394096.DB31_0435"/>
<feature type="transmembrane region" description="Helical" evidence="8">
    <location>
        <begin position="264"/>
        <end position="292"/>
    </location>
</feature>
<dbReference type="Gene3D" id="1.10.3470.10">
    <property type="entry name" value="ABC transporter involved in vitamin B12 uptake, BtuC"/>
    <property type="match status" value="1"/>
</dbReference>
<dbReference type="Proteomes" id="UP000028725">
    <property type="component" value="Unassembled WGS sequence"/>
</dbReference>
<dbReference type="PANTHER" id="PTHR30472:SF25">
    <property type="entry name" value="ABC TRANSPORTER PERMEASE PROTEIN MJ0876-RELATED"/>
    <property type="match status" value="1"/>
</dbReference>
<dbReference type="AlphaFoldDB" id="A0A085WWW1"/>
<comment type="similarity">
    <text evidence="2">Belongs to the binding-protein-dependent transport system permease family. FecCD subfamily.</text>
</comment>
<feature type="transmembrane region" description="Helical" evidence="8">
    <location>
        <begin position="27"/>
        <end position="49"/>
    </location>
</feature>
<feature type="transmembrane region" description="Helical" evidence="8">
    <location>
        <begin position="86"/>
        <end position="107"/>
    </location>
</feature>
<feature type="transmembrane region" description="Helical" evidence="8">
    <location>
        <begin position="170"/>
        <end position="194"/>
    </location>
</feature>
<dbReference type="EMBL" id="JMCB01000001">
    <property type="protein sequence ID" value="KFE72174.1"/>
    <property type="molecule type" value="Genomic_DNA"/>
</dbReference>
<evidence type="ECO:0000313" key="10">
    <source>
        <dbReference type="Proteomes" id="UP000028725"/>
    </source>
</evidence>
<keyword evidence="10" id="KW-1185">Reference proteome</keyword>
<keyword evidence="7 8" id="KW-0472">Membrane</keyword>
<comment type="subcellular location">
    <subcellularLocation>
        <location evidence="1">Cell membrane</location>
        <topology evidence="1">Multi-pass membrane protein</topology>
    </subcellularLocation>
</comment>
<comment type="caution">
    <text evidence="9">The sequence shown here is derived from an EMBL/GenBank/DDBJ whole genome shotgun (WGS) entry which is preliminary data.</text>
</comment>
<sequence>MSSLPGELALQPTEYVPIARGKRAKGLLVLVPILLLSVVVSLGVGAVSISPLEVLSILLSRVGLPPLAEFTEQQDAVLCIIRLPRVLLGVLVGAVLSVAGVALQGLFRNPLADPGLLGVSGGASVAVAAVTVLKLQLLGFYTLPLAAFLGSFAAIFLISSLAQENGRTQVALMLLCGVAINALCVAATGLFTYLSTDDQLRTITFWQLGSLAGATWPLVSTITPLVLLCVVGMVLLANPLNALLLGEANANHLGIQVERTKWKIVALVALGVGAGVAVSGMIGFLGLVVPHLVRLWLGPNHRVLLPLSALLGSALLVLADLLARTVVVPSELPIGIVTALAGSPFFLFLLLRQRRTHAL</sequence>
<accession>A0A085WWW1</accession>
<dbReference type="GO" id="GO:0033214">
    <property type="term" value="P:siderophore-iron import into cell"/>
    <property type="evidence" value="ECO:0007669"/>
    <property type="project" value="TreeGrafter"/>
</dbReference>